<reference evidence="2" key="1">
    <citation type="submission" date="2021-10" db="EMBL/GenBank/DDBJ databases">
        <title>Novel species in genus Arthrobacter.</title>
        <authorList>
            <person name="Liu Y."/>
        </authorList>
    </citation>
    <scope>NUCLEOTIDE SEQUENCE</scope>
    <source>
        <strain evidence="2">Zg-Y453</strain>
    </source>
</reference>
<dbReference type="Proteomes" id="UP001139158">
    <property type="component" value="Unassembled WGS sequence"/>
</dbReference>
<comment type="caution">
    <text evidence="2">The sequence shown here is derived from an EMBL/GenBank/DDBJ whole genome shotgun (WGS) entry which is preliminary data.</text>
</comment>
<dbReference type="SUPFAM" id="SSF56112">
    <property type="entry name" value="Protein kinase-like (PK-like)"/>
    <property type="match status" value="1"/>
</dbReference>
<dbReference type="CDD" id="cd05152">
    <property type="entry name" value="MPH2"/>
    <property type="match status" value="1"/>
</dbReference>
<keyword evidence="3" id="KW-1185">Reference proteome</keyword>
<dbReference type="PANTHER" id="PTHR21310">
    <property type="entry name" value="AMINOGLYCOSIDE PHOSPHOTRANSFERASE-RELATED-RELATED"/>
    <property type="match status" value="1"/>
</dbReference>
<name>A0A9X1MFN0_9MICC</name>
<dbReference type="InterPro" id="IPR051678">
    <property type="entry name" value="AGP_Transferase"/>
</dbReference>
<dbReference type="InterPro" id="IPR002575">
    <property type="entry name" value="Aminoglycoside_PTrfase"/>
</dbReference>
<dbReference type="AlphaFoldDB" id="A0A9X1MFN0"/>
<dbReference type="EMBL" id="JAJFZV010000015">
    <property type="protein sequence ID" value="MCC3298941.1"/>
    <property type="molecule type" value="Genomic_DNA"/>
</dbReference>
<dbReference type="RefSeq" id="WP_227896840.1">
    <property type="nucleotide sequence ID" value="NZ_CP099466.1"/>
</dbReference>
<dbReference type="InterPro" id="IPR011009">
    <property type="entry name" value="Kinase-like_dom_sf"/>
</dbReference>
<evidence type="ECO:0000259" key="1">
    <source>
        <dbReference type="Pfam" id="PF01636"/>
    </source>
</evidence>
<proteinExistence type="predicted"/>
<dbReference type="Gene3D" id="3.30.200.20">
    <property type="entry name" value="Phosphorylase Kinase, domain 1"/>
    <property type="match status" value="1"/>
</dbReference>
<dbReference type="PANTHER" id="PTHR21310:SF15">
    <property type="entry name" value="AMINOGLYCOSIDE PHOSPHOTRANSFERASE DOMAIN-CONTAINING PROTEIN"/>
    <property type="match status" value="1"/>
</dbReference>
<accession>A0A9X1MFN0</accession>
<organism evidence="2 3">
    <name type="scientific">Arthrobacter caoxuetaonis</name>
    <dbReference type="NCBI Taxonomy" id="2886935"/>
    <lineage>
        <taxon>Bacteria</taxon>
        <taxon>Bacillati</taxon>
        <taxon>Actinomycetota</taxon>
        <taxon>Actinomycetes</taxon>
        <taxon>Micrococcales</taxon>
        <taxon>Micrococcaceae</taxon>
        <taxon>Arthrobacter</taxon>
    </lineage>
</organism>
<sequence>MSEARDLTAADICTLAARHGLALEPGTVRFNEAGLDYRVAFASAPDGGDWVLRIPRRADVAAGQEREQAILDFVRPRLPAAVPEWKIQSSDLIAYPLLPGSPGLTVDRDNQPEWHFDPSDPTYLHSLAGLIASLHGMDAAAAAAAGIPAETPDGVRRHWSKVLEQVRAEFRIAPELLAGWEQWLADDRLWPQRTVLTHGELYPAHLLLDDAKRIVSVLDWTTAKVSDPALEFMYVHLISPGSLDDVVRWYQDATGLTEPHLAERCTALIAAGPLNYALFALASGEPAHRETASAQLLPS</sequence>
<feature type="domain" description="Aminoglycoside phosphotransferase" evidence="1">
    <location>
        <begin position="28"/>
        <end position="250"/>
    </location>
</feature>
<evidence type="ECO:0000313" key="2">
    <source>
        <dbReference type="EMBL" id="MCC3298941.1"/>
    </source>
</evidence>
<dbReference type="Gene3D" id="3.90.1200.10">
    <property type="match status" value="1"/>
</dbReference>
<gene>
    <name evidence="2" type="ORF">LJ757_14175</name>
</gene>
<protein>
    <submittedName>
        <fullName evidence="2">Macrolide 2'-phosphotransferase</fullName>
    </submittedName>
</protein>
<dbReference type="Pfam" id="PF01636">
    <property type="entry name" value="APH"/>
    <property type="match status" value="1"/>
</dbReference>
<evidence type="ECO:0000313" key="3">
    <source>
        <dbReference type="Proteomes" id="UP001139158"/>
    </source>
</evidence>